<dbReference type="Proteomes" id="UP000600918">
    <property type="component" value="Unassembled WGS sequence"/>
</dbReference>
<comment type="caution">
    <text evidence="2">The sequence shown here is derived from an EMBL/GenBank/DDBJ whole genome shotgun (WGS) entry which is preliminary data.</text>
</comment>
<gene>
    <name evidence="2" type="ORF">H0235_013278</name>
</gene>
<name>A0A834KUZ5_VESPE</name>
<protein>
    <submittedName>
        <fullName evidence="2">Uncharacterized protein</fullName>
    </submittedName>
</protein>
<evidence type="ECO:0000313" key="3">
    <source>
        <dbReference type="Proteomes" id="UP000600918"/>
    </source>
</evidence>
<reference evidence="2" key="1">
    <citation type="journal article" date="2020" name="G3 (Bethesda)">
        <title>High-Quality Assemblies for Three Invasive Social Wasps from the &lt;i&gt;Vespula&lt;/i&gt; Genus.</title>
        <authorList>
            <person name="Harrop T.W.R."/>
            <person name="Guhlin J."/>
            <person name="McLaughlin G.M."/>
            <person name="Permina E."/>
            <person name="Stockwell P."/>
            <person name="Gilligan J."/>
            <person name="Le Lec M.F."/>
            <person name="Gruber M.A.M."/>
            <person name="Quinn O."/>
            <person name="Lovegrove M."/>
            <person name="Duncan E.J."/>
            <person name="Remnant E.J."/>
            <person name="Van Eeckhoven J."/>
            <person name="Graham B."/>
            <person name="Knapp R.A."/>
            <person name="Langford K.W."/>
            <person name="Kronenberg Z."/>
            <person name="Press M.O."/>
            <person name="Eacker S.M."/>
            <person name="Wilson-Rankin E.E."/>
            <person name="Purcell J."/>
            <person name="Lester P.J."/>
            <person name="Dearden P.K."/>
        </authorList>
    </citation>
    <scope>NUCLEOTIDE SEQUENCE</scope>
    <source>
        <strain evidence="2">Volc-1</strain>
    </source>
</reference>
<evidence type="ECO:0000256" key="1">
    <source>
        <dbReference type="SAM" id="MobiDB-lite"/>
    </source>
</evidence>
<keyword evidence="3" id="KW-1185">Reference proteome</keyword>
<feature type="region of interest" description="Disordered" evidence="1">
    <location>
        <begin position="181"/>
        <end position="212"/>
    </location>
</feature>
<dbReference type="EMBL" id="JACSDY010000013">
    <property type="protein sequence ID" value="KAF7410671.1"/>
    <property type="molecule type" value="Genomic_DNA"/>
</dbReference>
<sequence>MALIVPASWVRSANGNSKRGSTFLRDRCSKSRPGVAQQEDECARCARTSVVSLRGLGEPTEASLVLPLPLLDTAVAPLAEQRQTRIGRGTAGGLLSLLDTAEEGVVAGGGGGGGGGKGGASDGLPIPVCLIPKGSCSALSAFARLLLKGCQTFLQHACRVRVSLRKRSEIRNHVARVSSVPEFQNAPTTTTSPPLLSLPPPTLPSPKESETR</sequence>
<accession>A0A834KUZ5</accession>
<evidence type="ECO:0000313" key="2">
    <source>
        <dbReference type="EMBL" id="KAF7410671.1"/>
    </source>
</evidence>
<dbReference type="AlphaFoldDB" id="A0A834KUZ5"/>
<organism evidence="2 3">
    <name type="scientific">Vespula pensylvanica</name>
    <name type="common">Western yellow jacket</name>
    <name type="synonym">Wasp</name>
    <dbReference type="NCBI Taxonomy" id="30213"/>
    <lineage>
        <taxon>Eukaryota</taxon>
        <taxon>Metazoa</taxon>
        <taxon>Ecdysozoa</taxon>
        <taxon>Arthropoda</taxon>
        <taxon>Hexapoda</taxon>
        <taxon>Insecta</taxon>
        <taxon>Pterygota</taxon>
        <taxon>Neoptera</taxon>
        <taxon>Endopterygota</taxon>
        <taxon>Hymenoptera</taxon>
        <taxon>Apocrita</taxon>
        <taxon>Aculeata</taxon>
        <taxon>Vespoidea</taxon>
        <taxon>Vespidae</taxon>
        <taxon>Vespinae</taxon>
        <taxon>Vespula</taxon>
    </lineage>
</organism>
<proteinExistence type="predicted"/>